<dbReference type="RefSeq" id="WP_100746922.1">
    <property type="nucleotide sequence ID" value="NZ_NPEF02000002.1"/>
</dbReference>
<evidence type="ECO:0000313" key="2">
    <source>
        <dbReference type="EMBL" id="MDV6234473.1"/>
    </source>
</evidence>
<feature type="transmembrane region" description="Helical" evidence="1">
    <location>
        <begin position="20"/>
        <end position="39"/>
    </location>
</feature>
<keyword evidence="4" id="KW-1185">Reference proteome</keyword>
<accession>A0A2N0B973</accession>
<sequence length="306" mass="34695">MDKTKLYSEYSGIPEDDKRLIYASFLVLALASFFTAHLLTRNMLWKILGSEPLMKMESNEEKEKIYEVLLEQDFVDKNIKDEYKALSNVDAAGAGGITKKEGFHSASPFREFVMGSVARRRSEEQQKQQSLEKNDEKAFEVGIYKIDPVQTSTSEESKQSTPTYGKTTKIPFNYRFEQDFLFRWDGNQALSIPRKKLAGYEYFKRMLKQIEGSFAPPGGGNYAYRDMAGTVIREGILPGQVKVLFMLSEGGQVLDTRLVTSQGQDVVSQACLDSIRGQNFGKVPEEVKAQGLIFGINFIFPMMRSR</sequence>
<gene>
    <name evidence="2" type="ORF">CH379_002390</name>
    <name evidence="3" type="ORF">CH379_09655</name>
</gene>
<dbReference type="AlphaFoldDB" id="A0A2N0BKS9"/>
<dbReference type="Proteomes" id="UP000232122">
    <property type="component" value="Unassembled WGS sequence"/>
</dbReference>
<keyword evidence="1" id="KW-0812">Transmembrane</keyword>
<keyword evidence="1" id="KW-1133">Transmembrane helix</keyword>
<evidence type="ECO:0000313" key="3">
    <source>
        <dbReference type="EMBL" id="PJZ93087.1"/>
    </source>
</evidence>
<name>A0A2N0BKS9_9LEPT</name>
<reference evidence="2" key="3">
    <citation type="submission" date="2023-10" db="EMBL/GenBank/DDBJ databases">
        <authorList>
            <person name="Picardeau M."/>
            <person name="Thibeaux R."/>
        </authorList>
    </citation>
    <scope>NUCLEOTIDE SEQUENCE</scope>
    <source>
        <strain evidence="2">ATI7-C-A5</strain>
    </source>
</reference>
<accession>A0A2N0BKS9</accession>
<dbReference type="OrthoDB" id="338667at2"/>
<organism evidence="3">
    <name type="scientific">Leptospira ellisii</name>
    <dbReference type="NCBI Taxonomy" id="2023197"/>
    <lineage>
        <taxon>Bacteria</taxon>
        <taxon>Pseudomonadati</taxon>
        <taxon>Spirochaetota</taxon>
        <taxon>Spirochaetia</taxon>
        <taxon>Leptospirales</taxon>
        <taxon>Leptospiraceae</taxon>
        <taxon>Leptospira</taxon>
    </lineage>
</organism>
<proteinExistence type="predicted"/>
<dbReference type="EMBL" id="NPEF02000002">
    <property type="protein sequence ID" value="MDV6234473.1"/>
    <property type="molecule type" value="Genomic_DNA"/>
</dbReference>
<evidence type="ECO:0000256" key="1">
    <source>
        <dbReference type="SAM" id="Phobius"/>
    </source>
</evidence>
<comment type="caution">
    <text evidence="3">The sequence shown here is derived from an EMBL/GenBank/DDBJ whole genome shotgun (WGS) entry which is preliminary data.</text>
</comment>
<evidence type="ECO:0000313" key="4">
    <source>
        <dbReference type="Proteomes" id="UP000232122"/>
    </source>
</evidence>
<reference evidence="3" key="1">
    <citation type="submission" date="2017-07" db="EMBL/GenBank/DDBJ databases">
        <title>Leptospira spp. isolated from tropical soils.</title>
        <authorList>
            <person name="Thibeaux R."/>
            <person name="Iraola G."/>
            <person name="Ferres I."/>
            <person name="Bierque E."/>
            <person name="Girault D."/>
            <person name="Soupe-Gilbert M.-E."/>
            <person name="Picardeau M."/>
            <person name="Goarant C."/>
        </authorList>
    </citation>
    <scope>NUCLEOTIDE SEQUENCE [LARGE SCALE GENOMIC DNA]</scope>
    <source>
        <strain evidence="3">ATI7-C-A5</strain>
    </source>
</reference>
<dbReference type="EMBL" id="NPEF01000083">
    <property type="protein sequence ID" value="PJZ93087.1"/>
    <property type="molecule type" value="Genomic_DNA"/>
</dbReference>
<reference evidence="2 4" key="2">
    <citation type="journal article" date="2018" name="Microb. Genom.">
        <title>Deciphering the unexplored Leptospira diversity from soils uncovers genomic evolution to virulence.</title>
        <authorList>
            <person name="Thibeaux R."/>
            <person name="Iraola G."/>
            <person name="Ferres I."/>
            <person name="Bierque E."/>
            <person name="Girault D."/>
            <person name="Soupe-Gilbert M.E."/>
            <person name="Picardeau M."/>
            <person name="Goarant C."/>
        </authorList>
    </citation>
    <scope>NUCLEOTIDE SEQUENCE [LARGE SCALE GENOMIC DNA]</scope>
    <source>
        <strain evidence="2 4">ATI7-C-A5</strain>
    </source>
</reference>
<protein>
    <submittedName>
        <fullName evidence="3">TonB-dependent receptor</fullName>
    </submittedName>
</protein>
<dbReference type="SUPFAM" id="SSF74653">
    <property type="entry name" value="TolA/TonB C-terminal domain"/>
    <property type="match status" value="1"/>
</dbReference>
<keyword evidence="1" id="KW-0472">Membrane</keyword>
<keyword evidence="3" id="KW-0675">Receptor</keyword>